<dbReference type="EMBL" id="FQXR01000006">
    <property type="protein sequence ID" value="SHH95764.1"/>
    <property type="molecule type" value="Genomic_DNA"/>
</dbReference>
<evidence type="ECO:0000313" key="4">
    <source>
        <dbReference type="Proteomes" id="UP000184389"/>
    </source>
</evidence>
<evidence type="ECO:0000313" key="3">
    <source>
        <dbReference type="EMBL" id="SHH95764.1"/>
    </source>
</evidence>
<dbReference type="OrthoDB" id="2473368at2"/>
<feature type="signal peptide" evidence="1">
    <location>
        <begin position="1"/>
        <end position="24"/>
    </location>
</feature>
<organism evidence="3 4">
    <name type="scientific">Sporanaerobacter acetigenes DSM 13106</name>
    <dbReference type="NCBI Taxonomy" id="1123281"/>
    <lineage>
        <taxon>Bacteria</taxon>
        <taxon>Bacillati</taxon>
        <taxon>Bacillota</taxon>
        <taxon>Tissierellia</taxon>
        <taxon>Tissierellales</taxon>
        <taxon>Sporanaerobacteraceae</taxon>
        <taxon>Sporanaerobacter</taxon>
    </lineage>
</organism>
<evidence type="ECO:0000256" key="1">
    <source>
        <dbReference type="SAM" id="SignalP"/>
    </source>
</evidence>
<dbReference type="InterPro" id="IPR032599">
    <property type="entry name" value="YcdB/YcdC_rep_domain"/>
</dbReference>
<dbReference type="RefSeq" id="WP_072744208.1">
    <property type="nucleotide sequence ID" value="NZ_FQXR01000006.1"/>
</dbReference>
<name>A0A1M5X8D8_9FIRM</name>
<dbReference type="Proteomes" id="UP000184389">
    <property type="component" value="Unassembled WGS sequence"/>
</dbReference>
<dbReference type="PROSITE" id="PS51272">
    <property type="entry name" value="SLH"/>
    <property type="match status" value="1"/>
</dbReference>
<sequence length="691" mass="80008">MKKLALFLSFVILFATLIPTSSYGEPEYNKKLEEAIIKSKNLFNITDEYDKFNSNVSSFDGKTFFYLNWIDSSGKLGEINVNISSDGTIYSYNKFKPNYENKKSKLPSISKDEGLSIAMNAIKNINLKISESIIYNESQKPIDPNSSEYNYEFIRVQNAIPYFENYLYVSIDKNTGGLMSYYLNWDEEISFPDSKDMINLDKAIELYKEKIGLSLVYKTNYIDGIDKMYLVYTGLENNKGIDAKTGEVVSYDDYMGFTEEKGDMIFNEEGLSPDEGKAIKSISNLIPSEEAEKSARKVLNIDDEYKLSSINLYSYIKKKNEYAWTMSFQKGEEENSHYQYDVSLDAKTGDIISFYFTFPKEDTIKEYKSKDQIMKITEDYIKKMNPEIYNEVELYKNFEDKSGDNLIYCFNYIRKHNEAYIADDSISVYVDGKNGNIVGYNKNWHKGEIPQLVNKISIDEAYKKLFEDLGMEIKYVTANDSANSKKTDKIIKLCYCIKSDKPLNISVETGEFLDYNGRPFKEEKVARYRDIDNSYAKEKILVLAEHGIDLPGENFKPKDKINQREFLYLLAKSNSQNIDLEDENSDEKLYNYLIKTGVIKDEEKNPEKLVTKEESIKYIIRMLKYDKIADINGIYKDLFKDANEIDDKLKGYVSIAYGLNIISGSNGYLRPKLELSREDAVNMVYNYLFKN</sequence>
<dbReference type="Pfam" id="PF16244">
    <property type="entry name" value="DUF4901"/>
    <property type="match status" value="2"/>
</dbReference>
<feature type="chain" id="PRO_5012793584" evidence="1">
    <location>
        <begin position="25"/>
        <end position="691"/>
    </location>
</feature>
<keyword evidence="4" id="KW-1185">Reference proteome</keyword>
<evidence type="ECO:0000259" key="2">
    <source>
        <dbReference type="PROSITE" id="PS51272"/>
    </source>
</evidence>
<protein>
    <submittedName>
        <fullName evidence="3">S-layer homology domain-containing protein</fullName>
    </submittedName>
</protein>
<dbReference type="AlphaFoldDB" id="A0A1M5X8D8"/>
<reference evidence="3 4" key="1">
    <citation type="submission" date="2016-11" db="EMBL/GenBank/DDBJ databases">
        <authorList>
            <person name="Jaros S."/>
            <person name="Januszkiewicz K."/>
            <person name="Wedrychowicz H."/>
        </authorList>
    </citation>
    <scope>NUCLEOTIDE SEQUENCE [LARGE SCALE GENOMIC DNA]</scope>
    <source>
        <strain evidence="3 4">DSM 13106</strain>
    </source>
</reference>
<accession>A0A1M5X8D8</accession>
<dbReference type="InterPro" id="IPR001119">
    <property type="entry name" value="SLH_dom"/>
</dbReference>
<feature type="domain" description="SLH" evidence="2">
    <location>
        <begin position="636"/>
        <end position="691"/>
    </location>
</feature>
<dbReference type="STRING" id="1123281.SAMN02745180_01541"/>
<proteinExistence type="predicted"/>
<gene>
    <name evidence="3" type="ORF">SAMN02745180_01541</name>
</gene>
<dbReference type="Pfam" id="PF00395">
    <property type="entry name" value="SLH"/>
    <property type="match status" value="1"/>
</dbReference>
<keyword evidence="1" id="KW-0732">Signal</keyword>